<dbReference type="GO" id="GO:0008233">
    <property type="term" value="F:peptidase activity"/>
    <property type="evidence" value="ECO:0007669"/>
    <property type="project" value="UniProtKB-KW"/>
</dbReference>
<feature type="region of interest" description="Disordered" evidence="1">
    <location>
        <begin position="107"/>
        <end position="133"/>
    </location>
</feature>
<feature type="signal peptide" evidence="2">
    <location>
        <begin position="1"/>
        <end position="34"/>
    </location>
</feature>
<dbReference type="Proteomes" id="UP000217446">
    <property type="component" value="Unassembled WGS sequence"/>
</dbReference>
<keyword evidence="2" id="KW-0732">Signal</keyword>
<reference evidence="4" key="1">
    <citation type="submission" date="2017-05" db="EMBL/GenBank/DDBJ databases">
        <title>Streptomyces olivochromogenes NBRC 3561 whole genome shotgun sequence.</title>
        <authorList>
            <person name="Dohra H."/>
            <person name="Kodani S."/>
        </authorList>
    </citation>
    <scope>NUCLEOTIDE SEQUENCE [LARGE SCALE GENOMIC DNA]</scope>
    <source>
        <strain evidence="4">NBRC 3561</strain>
    </source>
</reference>
<evidence type="ECO:0000313" key="4">
    <source>
        <dbReference type="Proteomes" id="UP000217446"/>
    </source>
</evidence>
<name>A0A286PGS6_STROL</name>
<accession>A0A286PGS6</accession>
<evidence type="ECO:0000313" key="3">
    <source>
        <dbReference type="EMBL" id="GAX58755.1"/>
    </source>
</evidence>
<organism evidence="3 4">
    <name type="scientific">Streptomyces olivochromogenes</name>
    <dbReference type="NCBI Taxonomy" id="1963"/>
    <lineage>
        <taxon>Bacteria</taxon>
        <taxon>Bacillati</taxon>
        <taxon>Actinomycetota</taxon>
        <taxon>Actinomycetes</taxon>
        <taxon>Kitasatosporales</taxon>
        <taxon>Streptomycetaceae</taxon>
        <taxon>Streptomyces</taxon>
    </lineage>
</organism>
<comment type="caution">
    <text evidence="3">The sequence shown here is derived from an EMBL/GenBank/DDBJ whole genome shotgun (WGS) entry which is preliminary data.</text>
</comment>
<dbReference type="EMBL" id="BDQI01000063">
    <property type="protein sequence ID" value="GAX58755.1"/>
    <property type="molecule type" value="Genomic_DNA"/>
</dbReference>
<gene>
    <name evidence="3" type="ORF">SO3561_10330</name>
</gene>
<keyword evidence="3" id="KW-0645">Protease</keyword>
<evidence type="ECO:0000256" key="2">
    <source>
        <dbReference type="SAM" id="SignalP"/>
    </source>
</evidence>
<feature type="chain" id="PRO_5012764223" evidence="2">
    <location>
        <begin position="35"/>
        <end position="865"/>
    </location>
</feature>
<dbReference type="STRING" id="1963.AQJ27_50920"/>
<proteinExistence type="predicted"/>
<dbReference type="RefSeq" id="WP_159064678.1">
    <property type="nucleotide sequence ID" value="NZ_BDQI01000063.1"/>
</dbReference>
<keyword evidence="4" id="KW-1185">Reference proteome</keyword>
<sequence length="865" mass="90382">MSGFLRWRVRRPAVVGLCGAALTASVLVAPVAMASHGEAAAAHTVGVVSASTDGAHRQAASAALGDGGRVELVDGRDLRVTKAPKGGAAHTARYTFAAMNGAVSVRPAGPRAPDRQAAKLPLTSAGADQTATPGTRSGIAAMSAAASTYPVTLSITHANVTTKAFYVWNRKTWVSYAVSSDAVGPTSTVKLPPGDYFAVVLHVDWRQPSYLLTRTFTVGSAATTVTFDQSAAKETAIRTDDTTATRQDAVAWISAGGELAGFGGDGSGKVFVTPFSMPGVSLHMHEVLGKKGASASAPSPYRYDLMHTYTTTVPASPVVTVRTSTLAKTVTHIDAPGIRTTAILQTVPNIGEWTGVFIGDYVPVAGSVTEYATPGITYERLVDYGTIDQNLILPDRTLSAGTSAGEVLGAAPLQPVHGPSRGSQWYNGKAWLDEAHTFSDTAGHTGHDFRATYSYKLTGADGVTYAQASGLDASHSLTSSTVPTAPQTYTLDQTVHRHVPYSRLSTDVRNEWTFRSGYAAGKELPLIDAQVKVSGLDAMGRAAAGPLRINAYATSRNTNAVQANTKVTGLGYSTDDGTSWTDLPVAADGSATLDVPATASFITLRVTAVDDQGGSLNRTIARAFAGPAPQGNETVGATRISNIVVNGGKPVNLTDQPSQTFSAKFTATDPSGIARGDMYLYHGSYDSPEAVIYSPWSATCTKVNATTSTCGLQFAYIEPRSTLGRNSLAGTWKAAAWAESADGSGHIDLHAAASPSLRRDTSLTTTNASPEPVTKGRTLTVTSKLSIVDWGALGGYHGYAAQKVQLQFRKQGASTYTTVKTVTTDSSGNLKTTVTASVDGYWRYIYAGTSISASVTADSDFVDVR</sequence>
<evidence type="ECO:0000256" key="1">
    <source>
        <dbReference type="SAM" id="MobiDB-lite"/>
    </source>
</evidence>
<keyword evidence="3" id="KW-0378">Hydrolase</keyword>
<dbReference type="GO" id="GO:0006508">
    <property type="term" value="P:proteolysis"/>
    <property type="evidence" value="ECO:0007669"/>
    <property type="project" value="UniProtKB-KW"/>
</dbReference>
<dbReference type="AlphaFoldDB" id="A0A286PGS6"/>
<protein>
    <submittedName>
        <fullName evidence="3">Serine protease</fullName>
    </submittedName>
</protein>